<dbReference type="GO" id="GO:0003677">
    <property type="term" value="F:DNA binding"/>
    <property type="evidence" value="ECO:0007669"/>
    <property type="project" value="InterPro"/>
</dbReference>
<dbReference type="PANTHER" id="PTHR10429">
    <property type="entry name" value="DNA-3-METHYLADENINE GLYCOSYLASE"/>
    <property type="match status" value="1"/>
</dbReference>
<dbReference type="HAMAP" id="MF_00527">
    <property type="entry name" value="3MGH"/>
    <property type="match status" value="1"/>
</dbReference>
<dbReference type="SUPFAM" id="SSF50486">
    <property type="entry name" value="FMT C-terminal domain-like"/>
    <property type="match status" value="1"/>
</dbReference>
<dbReference type="PANTHER" id="PTHR10429:SF0">
    <property type="entry name" value="DNA-3-METHYLADENINE GLYCOSYLASE"/>
    <property type="match status" value="1"/>
</dbReference>
<dbReference type="OrthoDB" id="9794313at2"/>
<keyword evidence="3 5" id="KW-0378">Hydrolase</keyword>
<dbReference type="Gene3D" id="3.10.300.10">
    <property type="entry name" value="Methylpurine-DNA glycosylase (MPG)"/>
    <property type="match status" value="1"/>
</dbReference>
<dbReference type="EC" id="3.2.2.-" evidence="5"/>
<evidence type="ECO:0000256" key="5">
    <source>
        <dbReference type="HAMAP-Rule" id="MF_00527"/>
    </source>
</evidence>
<accession>A0A4S4FPQ9</accession>
<dbReference type="InterPro" id="IPR003180">
    <property type="entry name" value="MPG"/>
</dbReference>
<keyword evidence="6" id="KW-0326">Glycosidase</keyword>
<comment type="caution">
    <text evidence="6">The sequence shown here is derived from an EMBL/GenBank/DDBJ whole genome shotgun (WGS) entry which is preliminary data.</text>
</comment>
<comment type="similarity">
    <text evidence="1 5">Belongs to the DNA glycosylase MPG family.</text>
</comment>
<dbReference type="GO" id="GO:0003905">
    <property type="term" value="F:alkylbase DNA N-glycosylase activity"/>
    <property type="evidence" value="ECO:0007669"/>
    <property type="project" value="InterPro"/>
</dbReference>
<dbReference type="NCBIfam" id="TIGR00567">
    <property type="entry name" value="3mg"/>
    <property type="match status" value="1"/>
</dbReference>
<dbReference type="NCBIfam" id="NF002003">
    <property type="entry name" value="PRK00802.1-3"/>
    <property type="match status" value="1"/>
</dbReference>
<keyword evidence="4 5" id="KW-0234">DNA repair</keyword>
<keyword evidence="7" id="KW-1185">Reference proteome</keyword>
<gene>
    <name evidence="6" type="ORF">E6C64_04330</name>
</gene>
<dbReference type="Proteomes" id="UP000309133">
    <property type="component" value="Unassembled WGS sequence"/>
</dbReference>
<dbReference type="CDD" id="cd00540">
    <property type="entry name" value="AAG"/>
    <property type="match status" value="1"/>
</dbReference>
<dbReference type="EMBL" id="SSSM01000002">
    <property type="protein sequence ID" value="THG32261.1"/>
    <property type="molecule type" value="Genomic_DNA"/>
</dbReference>
<proteinExistence type="inferred from homology"/>
<keyword evidence="2 5" id="KW-0227">DNA damage</keyword>
<dbReference type="RefSeq" id="WP_136426426.1">
    <property type="nucleotide sequence ID" value="NZ_SSSM01000002.1"/>
</dbReference>
<evidence type="ECO:0000313" key="7">
    <source>
        <dbReference type="Proteomes" id="UP000309133"/>
    </source>
</evidence>
<dbReference type="Pfam" id="PF02245">
    <property type="entry name" value="Pur_DNA_glyco"/>
    <property type="match status" value="1"/>
</dbReference>
<evidence type="ECO:0000313" key="6">
    <source>
        <dbReference type="EMBL" id="THG32261.1"/>
    </source>
</evidence>
<name>A0A4S4FPQ9_9MICO</name>
<dbReference type="InterPro" id="IPR011034">
    <property type="entry name" value="Formyl_transferase-like_C_sf"/>
</dbReference>
<sequence length="203" mass="21244">MTSRDVLAGRADAVAPLLLGAVLSRTDEAGTVSVRLTEVEAYAGTGEDPGSHAHRGMTPRTAVMFGPAGHLYAYFSYGMHVCANIVTGPDGEASGVLMRGGEVVEGEELARSRRGNSTAFRDLARGPARLASALGIPLTDTGADLLAAPYRLVLPGAPAPFATSPRTGVSGPGGLPEFPWRFYLPDEPTVSPYRPAVTRRRPS</sequence>
<evidence type="ECO:0000256" key="4">
    <source>
        <dbReference type="ARBA" id="ARBA00023204"/>
    </source>
</evidence>
<evidence type="ECO:0000256" key="1">
    <source>
        <dbReference type="ARBA" id="ARBA00009232"/>
    </source>
</evidence>
<protein>
    <recommendedName>
        <fullName evidence="5">Putative 3-methyladenine DNA glycosylase</fullName>
        <ecNumber evidence="5">3.2.2.-</ecNumber>
    </recommendedName>
</protein>
<dbReference type="InterPro" id="IPR036995">
    <property type="entry name" value="MPG_sf"/>
</dbReference>
<evidence type="ECO:0000256" key="2">
    <source>
        <dbReference type="ARBA" id="ARBA00022763"/>
    </source>
</evidence>
<evidence type="ECO:0000256" key="3">
    <source>
        <dbReference type="ARBA" id="ARBA00022801"/>
    </source>
</evidence>
<organism evidence="6 7">
    <name type="scientific">Naasia lichenicola</name>
    <dbReference type="NCBI Taxonomy" id="2565933"/>
    <lineage>
        <taxon>Bacteria</taxon>
        <taxon>Bacillati</taxon>
        <taxon>Actinomycetota</taxon>
        <taxon>Actinomycetes</taxon>
        <taxon>Micrococcales</taxon>
        <taxon>Microbacteriaceae</taxon>
        <taxon>Naasia</taxon>
    </lineage>
</organism>
<dbReference type="GO" id="GO:0006284">
    <property type="term" value="P:base-excision repair"/>
    <property type="evidence" value="ECO:0007669"/>
    <property type="project" value="InterPro"/>
</dbReference>
<dbReference type="AlphaFoldDB" id="A0A4S4FPQ9"/>
<reference evidence="6 7" key="1">
    <citation type="submission" date="2019-04" db="EMBL/GenBank/DDBJ databases">
        <authorList>
            <person name="Jiang L."/>
        </authorList>
    </citation>
    <scope>NUCLEOTIDE SEQUENCE [LARGE SCALE GENOMIC DNA]</scope>
    <source>
        <strain evidence="6 7">YIM 131853</strain>
    </source>
</reference>